<dbReference type="InterPro" id="IPR037359">
    <property type="entry name" value="NST/OST"/>
</dbReference>
<name>A0A381WMM3_9ZZZZ</name>
<dbReference type="InterPro" id="IPR027417">
    <property type="entry name" value="P-loop_NTPase"/>
</dbReference>
<dbReference type="PANTHER" id="PTHR10605:SF56">
    <property type="entry name" value="BIFUNCTIONAL HEPARAN SULFATE N-DEACETYLASE_N-SULFOTRANSFERASE"/>
    <property type="match status" value="1"/>
</dbReference>
<keyword evidence="2" id="KW-0325">Glycoprotein</keyword>
<feature type="non-terminal residue" evidence="4">
    <location>
        <position position="1"/>
    </location>
</feature>
<dbReference type="SUPFAM" id="SSF52540">
    <property type="entry name" value="P-loop containing nucleoside triphosphate hydrolases"/>
    <property type="match status" value="1"/>
</dbReference>
<accession>A0A381WMM3</accession>
<evidence type="ECO:0000259" key="3">
    <source>
        <dbReference type="Pfam" id="PF00685"/>
    </source>
</evidence>
<evidence type="ECO:0000256" key="1">
    <source>
        <dbReference type="ARBA" id="ARBA00022679"/>
    </source>
</evidence>
<dbReference type="AlphaFoldDB" id="A0A381WMM3"/>
<organism evidence="4">
    <name type="scientific">marine metagenome</name>
    <dbReference type="NCBI Taxonomy" id="408172"/>
    <lineage>
        <taxon>unclassified sequences</taxon>
        <taxon>metagenomes</taxon>
        <taxon>ecological metagenomes</taxon>
    </lineage>
</organism>
<feature type="non-terminal residue" evidence="4">
    <location>
        <position position="208"/>
    </location>
</feature>
<dbReference type="PANTHER" id="PTHR10605">
    <property type="entry name" value="HEPARAN SULFATE SULFOTRANSFERASE"/>
    <property type="match status" value="1"/>
</dbReference>
<gene>
    <name evidence="4" type="ORF">METZ01_LOCUS106598</name>
</gene>
<dbReference type="GO" id="GO:0008146">
    <property type="term" value="F:sulfotransferase activity"/>
    <property type="evidence" value="ECO:0007669"/>
    <property type="project" value="InterPro"/>
</dbReference>
<proteinExistence type="predicted"/>
<keyword evidence="1" id="KW-0808">Transferase</keyword>
<feature type="domain" description="Sulfotransferase" evidence="3">
    <location>
        <begin position="7"/>
        <end position="205"/>
    </location>
</feature>
<dbReference type="InterPro" id="IPR000863">
    <property type="entry name" value="Sulfotransferase_dom"/>
</dbReference>
<protein>
    <recommendedName>
        <fullName evidence="3">Sulfotransferase domain-containing protein</fullName>
    </recommendedName>
</protein>
<reference evidence="4" key="1">
    <citation type="submission" date="2018-05" db="EMBL/GenBank/DDBJ databases">
        <authorList>
            <person name="Lanie J.A."/>
            <person name="Ng W.-L."/>
            <person name="Kazmierczak K.M."/>
            <person name="Andrzejewski T.M."/>
            <person name="Davidsen T.M."/>
            <person name="Wayne K.J."/>
            <person name="Tettelin H."/>
            <person name="Glass J.I."/>
            <person name="Rusch D."/>
            <person name="Podicherti R."/>
            <person name="Tsui H.-C.T."/>
            <person name="Winkler M.E."/>
        </authorList>
    </citation>
    <scope>NUCLEOTIDE SEQUENCE</scope>
</reference>
<dbReference type="Gene3D" id="3.40.50.300">
    <property type="entry name" value="P-loop containing nucleotide triphosphate hydrolases"/>
    <property type="match status" value="1"/>
</dbReference>
<evidence type="ECO:0000256" key="2">
    <source>
        <dbReference type="ARBA" id="ARBA00023180"/>
    </source>
</evidence>
<sequence length="208" mass="24479">VNQYRKPDFFIVGAPKCGTTSMYHYLRYHDQIFMPDKKEPHYFGKDLIKMSDEFIDNEDEYLNLFKVAKSDQKLGEASTFYLYSKSASKEIKEYNPDAKIIIMLRNPIDFLHSLHSQLLFSGNEDEPDFEIAMELEEERMKGNKLPKNIDMIDKIYYLEHVRRIPDRVNSYLDTFGNENVAVIILDDLHKNPGQCFTKILKLLHVDIN</sequence>
<evidence type="ECO:0000313" key="4">
    <source>
        <dbReference type="EMBL" id="SVA53744.1"/>
    </source>
</evidence>
<dbReference type="Pfam" id="PF00685">
    <property type="entry name" value="Sulfotransfer_1"/>
    <property type="match status" value="1"/>
</dbReference>
<dbReference type="EMBL" id="UINC01012288">
    <property type="protein sequence ID" value="SVA53744.1"/>
    <property type="molecule type" value="Genomic_DNA"/>
</dbReference>